<dbReference type="AlphaFoldDB" id="A0A0H5D2H3"/>
<evidence type="ECO:0000313" key="1">
    <source>
        <dbReference type="EMBL" id="CRL11397.1"/>
    </source>
</evidence>
<dbReference type="EMBL" id="CVRL01000029">
    <property type="protein sequence ID" value="CRL11397.1"/>
    <property type="molecule type" value="Genomic_DNA"/>
</dbReference>
<dbReference type="Proteomes" id="UP000043764">
    <property type="component" value="Unassembled WGS sequence"/>
</dbReference>
<sequence>MMVYGEAPRSKADVSAAAAKDSKFRIMPLDEPCSERLE</sequence>
<name>A0A0H5D2H3_9RHOB</name>
<keyword evidence="2" id="KW-1185">Reference proteome</keyword>
<organism evidence="1 2">
    <name type="scientific">Phaeobacter italicus</name>
    <dbReference type="NCBI Taxonomy" id="481446"/>
    <lineage>
        <taxon>Bacteria</taxon>
        <taxon>Pseudomonadati</taxon>
        <taxon>Pseudomonadota</taxon>
        <taxon>Alphaproteobacteria</taxon>
        <taxon>Rhodobacterales</taxon>
        <taxon>Roseobacteraceae</taxon>
        <taxon>Phaeobacter</taxon>
    </lineage>
</organism>
<accession>A0A0H5D2H3</accession>
<proteinExistence type="predicted"/>
<protein>
    <submittedName>
        <fullName evidence="1">Uncharacterized protein</fullName>
    </submittedName>
</protein>
<gene>
    <name evidence="1" type="ORF">NIT7321_02253</name>
</gene>
<reference evidence="2" key="1">
    <citation type="submission" date="2015-05" db="EMBL/GenBank/DDBJ databases">
        <authorList>
            <person name="Rodrigo-Torres Lidia"/>
            <person name="Arahal R.David."/>
        </authorList>
    </citation>
    <scope>NUCLEOTIDE SEQUENCE [LARGE SCALE GENOMIC DNA]</scope>
    <source>
        <strain evidence="2">CECT 7321</strain>
    </source>
</reference>
<evidence type="ECO:0000313" key="2">
    <source>
        <dbReference type="Proteomes" id="UP000043764"/>
    </source>
</evidence>